<dbReference type="AlphaFoldDB" id="A0A5J4TZ87"/>
<name>A0A5J4TZ87_9EUKA</name>
<evidence type="ECO:0000313" key="2">
    <source>
        <dbReference type="Proteomes" id="UP000324800"/>
    </source>
</evidence>
<sequence length="270" mass="29726">MCDEKETPPPSPPPVVYGQGPINTIIDTDGPTTGISSQSSKDAPWPLLNDIPLSQGLDMGRYIVISDDFMNEQGCQVYLDRQSNDIQIRFRGELKAVVNERGHFDPKSGLRLDADYWGFDPPEDMDLWTACIIAEAAIAKANRLQDGLNKQKSARQVIQTNDNTPTVNRAEQFQQERKRQVKFESLEEAKIAQDVATTLSGIIKQDAKDADMLAFQLQPIQGQKLFDEIAWDGANVVFPVPSAEAALPEERGGLARKALESACAVNQGIA</sequence>
<proteinExistence type="predicted"/>
<organism evidence="1 2">
    <name type="scientific">Streblomastix strix</name>
    <dbReference type="NCBI Taxonomy" id="222440"/>
    <lineage>
        <taxon>Eukaryota</taxon>
        <taxon>Metamonada</taxon>
        <taxon>Preaxostyla</taxon>
        <taxon>Oxymonadida</taxon>
        <taxon>Streblomastigidae</taxon>
        <taxon>Streblomastix</taxon>
    </lineage>
</organism>
<gene>
    <name evidence="1" type="ORF">EZS28_041401</name>
</gene>
<protein>
    <submittedName>
        <fullName evidence="1">Uncharacterized protein</fullName>
    </submittedName>
</protein>
<dbReference type="Proteomes" id="UP000324800">
    <property type="component" value="Unassembled WGS sequence"/>
</dbReference>
<comment type="caution">
    <text evidence="1">The sequence shown here is derived from an EMBL/GenBank/DDBJ whole genome shotgun (WGS) entry which is preliminary data.</text>
</comment>
<feature type="non-terminal residue" evidence="1">
    <location>
        <position position="270"/>
    </location>
</feature>
<reference evidence="1 2" key="1">
    <citation type="submission" date="2019-03" db="EMBL/GenBank/DDBJ databases">
        <title>Single cell metagenomics reveals metabolic interactions within the superorganism composed of flagellate Streblomastix strix and complex community of Bacteroidetes bacteria on its surface.</title>
        <authorList>
            <person name="Treitli S.C."/>
            <person name="Kolisko M."/>
            <person name="Husnik F."/>
            <person name="Keeling P."/>
            <person name="Hampl V."/>
        </authorList>
    </citation>
    <scope>NUCLEOTIDE SEQUENCE [LARGE SCALE GENOMIC DNA]</scope>
    <source>
        <strain evidence="1">ST1C</strain>
    </source>
</reference>
<evidence type="ECO:0000313" key="1">
    <source>
        <dbReference type="EMBL" id="KAA6363072.1"/>
    </source>
</evidence>
<accession>A0A5J4TZ87</accession>
<dbReference type="EMBL" id="SNRW01023364">
    <property type="protein sequence ID" value="KAA6363072.1"/>
    <property type="molecule type" value="Genomic_DNA"/>
</dbReference>